<evidence type="ECO:0008006" key="3">
    <source>
        <dbReference type="Google" id="ProtNLM"/>
    </source>
</evidence>
<dbReference type="OrthoDB" id="7061696at2"/>
<dbReference type="Proteomes" id="UP000184432">
    <property type="component" value="Unassembled WGS sequence"/>
</dbReference>
<name>A0A1M6BLD2_9FLAO</name>
<dbReference type="RefSeq" id="WP_073314262.1">
    <property type="nucleotide sequence ID" value="NZ_FQYP01000001.1"/>
</dbReference>
<sequence length="399" mass="43541">MIRNNKSRFSIYNLLVLCLPLVAFIVLSSCENDSKEETFGDPVISNILSLGDDPRINSGFPDVLVRVEGSGLSNMKEIIFDDKINVGFNTTLNSDVALFFNVPFDVDLGSRFGNQKVTFKNQFGTTVSTEFEIIQPEPTLTVQDTFAPDKAEAGVEIRVFGDWFFNVEDVLIDGESVGEFTVVSPQELTFIFPEGKTETTEFTLVTAAGSVSKDLPILGGIVEILITDFEGNGIPSINDDYPSDWFSYGDNMFRIAAGIGADGSTGAEIVWDDTGTDPFTGSSHQSIASVTTSTDAENAFLIIDINGDGFPGTVMEFVLEDDRSNWLFKVPLEGTGWQTLRLRMSDFGFSFDPGNQSNGDVNPSTIIAVKMQISHEGGAGVVPSGYKYDNIKFEVLELE</sequence>
<gene>
    <name evidence="1" type="ORF">SAMN04488508_101896</name>
</gene>
<evidence type="ECO:0000313" key="2">
    <source>
        <dbReference type="Proteomes" id="UP000184432"/>
    </source>
</evidence>
<evidence type="ECO:0000313" key="1">
    <source>
        <dbReference type="EMBL" id="SHI49514.1"/>
    </source>
</evidence>
<dbReference type="EMBL" id="FQYP01000001">
    <property type="protein sequence ID" value="SHI49514.1"/>
    <property type="molecule type" value="Genomic_DNA"/>
</dbReference>
<proteinExistence type="predicted"/>
<dbReference type="Gene3D" id="2.60.40.10">
    <property type="entry name" value="Immunoglobulins"/>
    <property type="match status" value="1"/>
</dbReference>
<protein>
    <recommendedName>
        <fullName evidence="3">IPT/TIG domain-containing protein</fullName>
    </recommendedName>
</protein>
<dbReference type="InterPro" id="IPR014756">
    <property type="entry name" value="Ig_E-set"/>
</dbReference>
<dbReference type="InterPro" id="IPR013783">
    <property type="entry name" value="Ig-like_fold"/>
</dbReference>
<accession>A0A1M6BLD2</accession>
<keyword evidence="2" id="KW-1185">Reference proteome</keyword>
<dbReference type="SUPFAM" id="SSF81296">
    <property type="entry name" value="E set domains"/>
    <property type="match status" value="1"/>
</dbReference>
<dbReference type="AlphaFoldDB" id="A0A1M6BLD2"/>
<dbReference type="PROSITE" id="PS51257">
    <property type="entry name" value="PROKAR_LIPOPROTEIN"/>
    <property type="match status" value="1"/>
</dbReference>
<organism evidence="1 2">
    <name type="scientific">Aquimarina spongiae</name>
    <dbReference type="NCBI Taxonomy" id="570521"/>
    <lineage>
        <taxon>Bacteria</taxon>
        <taxon>Pseudomonadati</taxon>
        <taxon>Bacteroidota</taxon>
        <taxon>Flavobacteriia</taxon>
        <taxon>Flavobacteriales</taxon>
        <taxon>Flavobacteriaceae</taxon>
        <taxon>Aquimarina</taxon>
    </lineage>
</organism>
<reference evidence="2" key="1">
    <citation type="submission" date="2016-11" db="EMBL/GenBank/DDBJ databases">
        <authorList>
            <person name="Varghese N."/>
            <person name="Submissions S."/>
        </authorList>
    </citation>
    <scope>NUCLEOTIDE SEQUENCE [LARGE SCALE GENOMIC DNA]</scope>
    <source>
        <strain evidence="2">DSM 22623</strain>
    </source>
</reference>
<dbReference type="STRING" id="570521.SAMN04488508_101896"/>